<organism evidence="2 3">
    <name type="scientific">Streptomyces smaragdinus</name>
    <dbReference type="NCBI Taxonomy" id="2585196"/>
    <lineage>
        <taxon>Bacteria</taxon>
        <taxon>Bacillati</taxon>
        <taxon>Actinomycetota</taxon>
        <taxon>Actinomycetes</taxon>
        <taxon>Kitasatosporales</taxon>
        <taxon>Streptomycetaceae</taxon>
        <taxon>Streptomyces</taxon>
    </lineage>
</organism>
<comment type="caution">
    <text evidence="2">The sequence shown here is derived from an EMBL/GenBank/DDBJ whole genome shotgun (WGS) entry which is preliminary data.</text>
</comment>
<sequence>MHIPVRGMGRPRQTSHMFVEFMRRPEGRALVLDVLPAVFPWVRYLPASDVREFSVELVDALAASADLDNPAGLAQLVTAWRNTAEIHSDPDLHAALRTAHTGEDYGPVPDPGE</sequence>
<evidence type="ECO:0000259" key="1">
    <source>
        <dbReference type="Pfam" id="PF19956"/>
    </source>
</evidence>
<feature type="domain" description="Effector-associated" evidence="1">
    <location>
        <begin position="19"/>
        <end position="81"/>
    </location>
</feature>
<proteinExistence type="predicted"/>
<dbReference type="Proteomes" id="UP000466345">
    <property type="component" value="Unassembled WGS sequence"/>
</dbReference>
<reference evidence="2 3" key="1">
    <citation type="submission" date="2019-10" db="EMBL/GenBank/DDBJ databases">
        <title>Streptomyces smaragdinus sp. nov. and Streptomyces fabii sp. nov., isolated from the gut of fungus growing-termite Macrotermes natalensis.</title>
        <authorList>
            <person name="Schwitalla J."/>
            <person name="Benndorf R."/>
            <person name="Martin K."/>
            <person name="De Beer W."/>
            <person name="Kaster A.-K."/>
            <person name="Vollmers J."/>
            <person name="Poulsen M."/>
            <person name="Beemelmanns C."/>
        </authorList>
    </citation>
    <scope>NUCLEOTIDE SEQUENCE [LARGE SCALE GENOMIC DNA]</scope>
    <source>
        <strain evidence="2 3">RB5</strain>
    </source>
</reference>
<dbReference type="Pfam" id="PF19956">
    <property type="entry name" value="EAD2"/>
    <property type="match status" value="1"/>
</dbReference>
<keyword evidence="3" id="KW-1185">Reference proteome</keyword>
<name>A0A7K0CH60_9ACTN</name>
<protein>
    <recommendedName>
        <fullName evidence="1">Effector-associated domain-containing protein</fullName>
    </recommendedName>
</protein>
<accession>A0A7K0CH60</accession>
<dbReference type="AlphaFoldDB" id="A0A7K0CH60"/>
<evidence type="ECO:0000313" key="3">
    <source>
        <dbReference type="Proteomes" id="UP000466345"/>
    </source>
</evidence>
<gene>
    <name evidence="2" type="ORF">SRB5_29500</name>
</gene>
<dbReference type="InterPro" id="IPR045431">
    <property type="entry name" value="EAD2"/>
</dbReference>
<dbReference type="EMBL" id="WEGJ01000009">
    <property type="protein sequence ID" value="MQY12811.1"/>
    <property type="molecule type" value="Genomic_DNA"/>
</dbReference>
<evidence type="ECO:0000313" key="2">
    <source>
        <dbReference type="EMBL" id="MQY12811.1"/>
    </source>
</evidence>